<accession>A0AB40AS12</accession>
<dbReference type="CDD" id="cd09272">
    <property type="entry name" value="RNase_HI_RT_Ty1"/>
    <property type="match status" value="1"/>
</dbReference>
<dbReference type="PANTHER" id="PTHR11439">
    <property type="entry name" value="GAG-POL-RELATED RETROTRANSPOSON"/>
    <property type="match status" value="1"/>
</dbReference>
<dbReference type="AlphaFoldDB" id="A0AB40AS12"/>
<dbReference type="Proteomes" id="UP001515500">
    <property type="component" value="Unplaced"/>
</dbReference>
<organism evidence="2 3">
    <name type="scientific">Dioscorea cayennensis subsp. rotundata</name>
    <name type="common">White Guinea yam</name>
    <name type="synonym">Dioscorea rotundata</name>
    <dbReference type="NCBI Taxonomy" id="55577"/>
    <lineage>
        <taxon>Eukaryota</taxon>
        <taxon>Viridiplantae</taxon>
        <taxon>Streptophyta</taxon>
        <taxon>Embryophyta</taxon>
        <taxon>Tracheophyta</taxon>
        <taxon>Spermatophyta</taxon>
        <taxon>Magnoliopsida</taxon>
        <taxon>Liliopsida</taxon>
        <taxon>Dioscoreales</taxon>
        <taxon>Dioscoreaceae</taxon>
        <taxon>Dioscorea</taxon>
    </lineage>
</organism>
<dbReference type="Pfam" id="PF07727">
    <property type="entry name" value="RVT_2"/>
    <property type="match status" value="1"/>
</dbReference>
<dbReference type="InterPro" id="IPR043502">
    <property type="entry name" value="DNA/RNA_pol_sf"/>
</dbReference>
<sequence length="364" mass="40528">MTPPPGLQVPPGSVCHLCRALYGLKPAPRAWFERFSTGVEAAGFSLSIHDPAVIIHSSPHGRTIFLLYVDDMILTVDDSAHITLVKQKLCETFLMTDLGPLRYFLGIEITSHFDGYRLSKQCYTLDLLARSGLTDTRTVATPMELHLQLRASDGIPLPHPSRYRNLVGNLVYFTVTHPDISHIVHILCQFVAAPTSIHYGHLLQSTLQLQPYSDTTWASSPDDRVSVTGYCVFLGSSLVIWKTKKQQTVAKSSAEAEICALASIVHEVLWIRSILLDFGVPIHSPIPINYDSTGALQIAADLVKHELTKHIGVDAHFIHCHVRAHTVPLHYLPTEVKVADFFTKAQTRDQHLFMLSKLKTHDPP</sequence>
<proteinExistence type="predicted"/>
<reference evidence="3" key="1">
    <citation type="submission" date="2025-08" db="UniProtKB">
        <authorList>
            <consortium name="RefSeq"/>
        </authorList>
    </citation>
    <scope>IDENTIFICATION</scope>
</reference>
<dbReference type="SUPFAM" id="SSF56672">
    <property type="entry name" value="DNA/RNA polymerases"/>
    <property type="match status" value="1"/>
</dbReference>
<evidence type="ECO:0000259" key="1">
    <source>
        <dbReference type="Pfam" id="PF07727"/>
    </source>
</evidence>
<dbReference type="GeneID" id="120253513"/>
<dbReference type="PANTHER" id="PTHR11439:SF461">
    <property type="entry name" value="OS10G0432200 PROTEIN"/>
    <property type="match status" value="1"/>
</dbReference>
<gene>
    <name evidence="3" type="primary">LOC120253513</name>
</gene>
<protein>
    <submittedName>
        <fullName evidence="3">Uncharacterized mitochondrial protein AtMg00810-like</fullName>
    </submittedName>
</protein>
<dbReference type="InterPro" id="IPR013103">
    <property type="entry name" value="RVT_2"/>
</dbReference>
<keyword evidence="2" id="KW-1185">Reference proteome</keyword>
<dbReference type="RefSeq" id="XP_039117786.1">
    <property type="nucleotide sequence ID" value="XM_039261852.1"/>
</dbReference>
<evidence type="ECO:0000313" key="2">
    <source>
        <dbReference type="Proteomes" id="UP001515500"/>
    </source>
</evidence>
<name>A0AB40AS12_DIOCR</name>
<feature type="domain" description="Reverse transcriptase Ty1/copia-type" evidence="1">
    <location>
        <begin position="1"/>
        <end position="144"/>
    </location>
</feature>
<evidence type="ECO:0000313" key="3">
    <source>
        <dbReference type="RefSeq" id="XP_039117786.1"/>
    </source>
</evidence>